<feature type="domain" description="DUF6546" evidence="1">
    <location>
        <begin position="265"/>
        <end position="471"/>
    </location>
</feature>
<evidence type="ECO:0000313" key="3">
    <source>
        <dbReference type="Proteomes" id="UP000266234"/>
    </source>
</evidence>
<keyword evidence="3" id="KW-1185">Reference proteome</keyword>
<protein>
    <recommendedName>
        <fullName evidence="1">DUF6546 domain-containing protein</fullName>
    </recommendedName>
</protein>
<dbReference type="AlphaFoldDB" id="A0A395SYT9"/>
<name>A0A395SYT9_9HYPO</name>
<organism evidence="2 3">
    <name type="scientific">Fusarium longipes</name>
    <dbReference type="NCBI Taxonomy" id="694270"/>
    <lineage>
        <taxon>Eukaryota</taxon>
        <taxon>Fungi</taxon>
        <taxon>Dikarya</taxon>
        <taxon>Ascomycota</taxon>
        <taxon>Pezizomycotina</taxon>
        <taxon>Sordariomycetes</taxon>
        <taxon>Hypocreomycetidae</taxon>
        <taxon>Hypocreales</taxon>
        <taxon>Nectriaceae</taxon>
        <taxon>Fusarium</taxon>
    </lineage>
</organism>
<dbReference type="STRING" id="694270.A0A395SYT9"/>
<comment type="caution">
    <text evidence="2">The sequence shown here is derived from an EMBL/GenBank/DDBJ whole genome shotgun (WGS) entry which is preliminary data.</text>
</comment>
<proteinExistence type="predicted"/>
<evidence type="ECO:0000313" key="2">
    <source>
        <dbReference type="EMBL" id="RGP77289.1"/>
    </source>
</evidence>
<dbReference type="Proteomes" id="UP000266234">
    <property type="component" value="Unassembled WGS sequence"/>
</dbReference>
<gene>
    <name evidence="2" type="ORF">FLONG3_4587</name>
</gene>
<evidence type="ECO:0000259" key="1">
    <source>
        <dbReference type="Pfam" id="PF20183"/>
    </source>
</evidence>
<accession>A0A395SYT9</accession>
<dbReference type="EMBL" id="PXOG01000099">
    <property type="protein sequence ID" value="RGP77289.1"/>
    <property type="molecule type" value="Genomic_DNA"/>
</dbReference>
<dbReference type="InterPro" id="IPR046676">
    <property type="entry name" value="DUF6546"/>
</dbReference>
<dbReference type="OrthoDB" id="3728558at2759"/>
<reference evidence="2 3" key="1">
    <citation type="journal article" date="2018" name="PLoS Pathog.">
        <title>Evolution of structural diversity of trichothecenes, a family of toxins produced by plant pathogenic and entomopathogenic fungi.</title>
        <authorList>
            <person name="Proctor R.H."/>
            <person name="McCormick S.P."/>
            <person name="Kim H.S."/>
            <person name="Cardoza R.E."/>
            <person name="Stanley A.M."/>
            <person name="Lindo L."/>
            <person name="Kelly A."/>
            <person name="Brown D.W."/>
            <person name="Lee T."/>
            <person name="Vaughan M.M."/>
            <person name="Alexander N.J."/>
            <person name="Busman M."/>
            <person name="Gutierrez S."/>
        </authorList>
    </citation>
    <scope>NUCLEOTIDE SEQUENCE [LARGE SCALE GENOMIC DNA]</scope>
    <source>
        <strain evidence="2 3">NRRL 20695</strain>
    </source>
</reference>
<dbReference type="Pfam" id="PF20183">
    <property type="entry name" value="DUF6546"/>
    <property type="match status" value="1"/>
</dbReference>
<sequence>MRRLRSSGFLRWSSLPAEIRNMILNTIADLRNPRWSALASVSKEWQSVIGARNMAKLELRTVPCVQDVEKITQQRGLVRHIYLKLEQPRHYLPSVGKVMSWALPELLYILSTWKTTGPLTLEINAVSPKDEKRWGRDFRFDDDHDASNRDLTASETDRHEPRYTWEIGDQVIERYHPKMPDLFRPVKLSGNFNWRVIKHVTAVTCLMIRRQFRRFITPADLELLFSKLDCLTDVVYESWSPEYTDGPWGWTAGSIELRGVVPITLPEPLKRLIIFRDSVEYITRGVRIFRMYHPLPSWRGDGTSMDHPERNSRRLAQTSLRLEELSISFIIDAEDFFAHCDPTWTWEHLHSLALTSNLLQNGKDHETEVNTLLLTMAKYSMRMPALKTLVLWSGSAGNACAFIFTRREKCANILWRGTWTLRFYPEVLDAWRDVAMSQSWDLRSEFEHIQKTIKNHGDALHYLNLPCKVIEPTSLWQIRKESA</sequence>